<organism evidence="1 2">
    <name type="scientific">Hypholoma sublateritium (strain FD-334 SS-4)</name>
    <dbReference type="NCBI Taxonomy" id="945553"/>
    <lineage>
        <taxon>Eukaryota</taxon>
        <taxon>Fungi</taxon>
        <taxon>Dikarya</taxon>
        <taxon>Basidiomycota</taxon>
        <taxon>Agaricomycotina</taxon>
        <taxon>Agaricomycetes</taxon>
        <taxon>Agaricomycetidae</taxon>
        <taxon>Agaricales</taxon>
        <taxon>Agaricineae</taxon>
        <taxon>Strophariaceae</taxon>
        <taxon>Hypholoma</taxon>
    </lineage>
</organism>
<gene>
    <name evidence="1" type="ORF">HYPSUDRAFT_43184</name>
</gene>
<accession>A0A0D2PKG9</accession>
<proteinExistence type="predicted"/>
<dbReference type="STRING" id="945553.A0A0D2PKG9"/>
<evidence type="ECO:0000313" key="2">
    <source>
        <dbReference type="Proteomes" id="UP000054270"/>
    </source>
</evidence>
<keyword evidence="2" id="KW-1185">Reference proteome</keyword>
<evidence type="ECO:0000313" key="1">
    <source>
        <dbReference type="EMBL" id="KJA20480.1"/>
    </source>
</evidence>
<dbReference type="OMA" id="YMCIAVA"/>
<dbReference type="OrthoDB" id="3234974at2759"/>
<protein>
    <submittedName>
        <fullName evidence="1">Uncharacterized protein</fullName>
    </submittedName>
</protein>
<sequence length="262" mass="27687">MSAADGTFMCVADAFATPGKSFEEVRMADYIAAYQSTGRPPVPVPQLPADAAARAALGLPPLFAPQPVASTSTSTSALGSALSSSLAGALGPQRIVRAADLPPAQEFRLRAADAERYHAISCMSEYEFFSHEELRFYAYLAGNKTAPHTIKMDPFAPVAAAKDVVATGASLEDKLQSICAQPGFERHSPEELRIAFLLHRRELTSAELEQLQPPGLLAVAAPASLLPPPATPIALSPMPMSALPQPVFATPPSVPKFSFGFK</sequence>
<name>A0A0D2PKG9_HYPSF</name>
<dbReference type="AlphaFoldDB" id="A0A0D2PKG9"/>
<dbReference type="Proteomes" id="UP000054270">
    <property type="component" value="Unassembled WGS sequence"/>
</dbReference>
<dbReference type="Gene3D" id="1.10.10.2360">
    <property type="match status" value="1"/>
</dbReference>
<reference evidence="2" key="1">
    <citation type="submission" date="2014-04" db="EMBL/GenBank/DDBJ databases">
        <title>Evolutionary Origins and Diversification of the Mycorrhizal Mutualists.</title>
        <authorList>
            <consortium name="DOE Joint Genome Institute"/>
            <consortium name="Mycorrhizal Genomics Consortium"/>
            <person name="Kohler A."/>
            <person name="Kuo A."/>
            <person name="Nagy L.G."/>
            <person name="Floudas D."/>
            <person name="Copeland A."/>
            <person name="Barry K.W."/>
            <person name="Cichocki N."/>
            <person name="Veneault-Fourrey C."/>
            <person name="LaButti K."/>
            <person name="Lindquist E.A."/>
            <person name="Lipzen A."/>
            <person name="Lundell T."/>
            <person name="Morin E."/>
            <person name="Murat C."/>
            <person name="Riley R."/>
            <person name="Ohm R."/>
            <person name="Sun H."/>
            <person name="Tunlid A."/>
            <person name="Henrissat B."/>
            <person name="Grigoriev I.V."/>
            <person name="Hibbett D.S."/>
            <person name="Martin F."/>
        </authorList>
    </citation>
    <scope>NUCLEOTIDE SEQUENCE [LARGE SCALE GENOMIC DNA]</scope>
    <source>
        <strain evidence="2">FD-334 SS-4</strain>
    </source>
</reference>
<dbReference type="EMBL" id="KN817567">
    <property type="protein sequence ID" value="KJA20480.1"/>
    <property type="molecule type" value="Genomic_DNA"/>
</dbReference>